<dbReference type="AlphaFoldDB" id="A0A7C4JRX0"/>
<dbReference type="InterPro" id="IPR052379">
    <property type="entry name" value="Type_VII_TA_RNase"/>
</dbReference>
<evidence type="ECO:0000256" key="2">
    <source>
        <dbReference type="ARBA" id="ARBA00022722"/>
    </source>
</evidence>
<keyword evidence="1" id="KW-1277">Toxin-antitoxin system</keyword>
<reference evidence="5" key="1">
    <citation type="journal article" date="2020" name="mSystems">
        <title>Genome- and Community-Level Interaction Insights into Carbon Utilization and Element Cycling Functions of Hydrothermarchaeota in Hydrothermal Sediment.</title>
        <authorList>
            <person name="Zhou Z."/>
            <person name="Liu Y."/>
            <person name="Xu W."/>
            <person name="Pan J."/>
            <person name="Luo Z.H."/>
            <person name="Li M."/>
        </authorList>
    </citation>
    <scope>NUCLEOTIDE SEQUENCE [LARGE SCALE GENOMIC DNA]</scope>
    <source>
        <strain evidence="5">SpSt-6</strain>
    </source>
</reference>
<evidence type="ECO:0000256" key="3">
    <source>
        <dbReference type="ARBA" id="ARBA00022801"/>
    </source>
</evidence>
<evidence type="ECO:0000256" key="1">
    <source>
        <dbReference type="ARBA" id="ARBA00022649"/>
    </source>
</evidence>
<dbReference type="PANTHER" id="PTHR33397">
    <property type="entry name" value="UPF0331 PROTEIN YUTE"/>
    <property type="match status" value="1"/>
</dbReference>
<dbReference type="InterPro" id="IPR008201">
    <property type="entry name" value="HepT-like"/>
</dbReference>
<dbReference type="GO" id="GO:0110001">
    <property type="term" value="C:toxin-antitoxin complex"/>
    <property type="evidence" value="ECO:0007669"/>
    <property type="project" value="InterPro"/>
</dbReference>
<keyword evidence="2" id="KW-0540">Nuclease</keyword>
<comment type="caution">
    <text evidence="5">The sequence shown here is derived from an EMBL/GenBank/DDBJ whole genome shotgun (WGS) entry which is preliminary data.</text>
</comment>
<dbReference type="EMBL" id="DSZN01000108">
    <property type="protein sequence ID" value="HGQ86015.1"/>
    <property type="molecule type" value="Genomic_DNA"/>
</dbReference>
<evidence type="ECO:0000256" key="4">
    <source>
        <dbReference type="ARBA" id="ARBA00024207"/>
    </source>
</evidence>
<protein>
    <submittedName>
        <fullName evidence="5">DUF86 domain-containing protein</fullName>
    </submittedName>
</protein>
<proteinExistence type="inferred from homology"/>
<dbReference type="PANTHER" id="PTHR33397:SF5">
    <property type="entry name" value="RNASE YUTE-RELATED"/>
    <property type="match status" value="1"/>
</dbReference>
<gene>
    <name evidence="5" type="ORF">ENT66_06860</name>
</gene>
<dbReference type="GO" id="GO:0016787">
    <property type="term" value="F:hydrolase activity"/>
    <property type="evidence" value="ECO:0007669"/>
    <property type="project" value="UniProtKB-KW"/>
</dbReference>
<evidence type="ECO:0000313" key="5">
    <source>
        <dbReference type="EMBL" id="HGQ86015.1"/>
    </source>
</evidence>
<dbReference type="GO" id="GO:0004540">
    <property type="term" value="F:RNA nuclease activity"/>
    <property type="evidence" value="ECO:0007669"/>
    <property type="project" value="InterPro"/>
</dbReference>
<dbReference type="InterPro" id="IPR037038">
    <property type="entry name" value="HepT-like_sf"/>
</dbReference>
<organism evidence="5">
    <name type="scientific">Thermodesulfobacterium geofontis</name>
    <dbReference type="NCBI Taxonomy" id="1295609"/>
    <lineage>
        <taxon>Bacteria</taxon>
        <taxon>Pseudomonadati</taxon>
        <taxon>Thermodesulfobacteriota</taxon>
        <taxon>Thermodesulfobacteria</taxon>
        <taxon>Thermodesulfobacteriales</taxon>
        <taxon>Thermodesulfobacteriaceae</taxon>
        <taxon>Thermodesulfobacterium</taxon>
    </lineage>
</organism>
<name>A0A7C4JRX0_9BACT</name>
<accession>A0A7C4JRX0</accession>
<dbReference type="NCBIfam" id="NF047751">
    <property type="entry name" value="HepT_toxin"/>
    <property type="match status" value="1"/>
</dbReference>
<dbReference type="Pfam" id="PF01934">
    <property type="entry name" value="HepT-like"/>
    <property type="match status" value="1"/>
</dbReference>
<sequence length="87" mass="10373">MTVEEYSRDWKTQRIVERTLQIAIEICIDIANHIISDEGYRTPVSYSDTFKVIYENKVISEEVYNIMEKISKFRNILVHNYTKINPD</sequence>
<dbReference type="Gene3D" id="1.20.120.580">
    <property type="entry name" value="bsu32300-like"/>
    <property type="match status" value="1"/>
</dbReference>
<comment type="similarity">
    <text evidence="4">Belongs to the HepT RNase toxin family.</text>
</comment>
<keyword evidence="3" id="KW-0378">Hydrolase</keyword>